<dbReference type="Proteomes" id="UP001629113">
    <property type="component" value="Unassembled WGS sequence"/>
</dbReference>
<evidence type="ECO:0000313" key="3">
    <source>
        <dbReference type="Proteomes" id="UP001629113"/>
    </source>
</evidence>
<evidence type="ECO:0000313" key="2">
    <source>
        <dbReference type="EMBL" id="KAL3417442.1"/>
    </source>
</evidence>
<accession>A0ABR4P2P4</accession>
<evidence type="ECO:0000256" key="1">
    <source>
        <dbReference type="ARBA" id="ARBA00007865"/>
    </source>
</evidence>
<dbReference type="EMBL" id="JBFCZG010000011">
    <property type="protein sequence ID" value="KAL3417442.1"/>
    <property type="molecule type" value="Genomic_DNA"/>
</dbReference>
<dbReference type="PANTHER" id="PTHR34861:SF11">
    <property type="entry name" value="CYCLASE"/>
    <property type="match status" value="1"/>
</dbReference>
<sequence length="319" mass="35470">MTSETPSFDALPLQKAGPRGNAWGLFGKDDELGMLNRLTPETTLAATKEIVHGIRIATDWPMDQPRTPCFSRQAFHQEIFHKEPRTVNDDILTLNTQSSSQWDGFRHFGYQDEKVYFNGTKQEEIHNSKRIGTHIWVEYGGIVGRGVLLDYASWAEAQGKTVSTHSYNPIPLSELKQVAEAQGVSFRPADILFIRTGYIKNMEALTTDDANAYATQAGGPVPAIGVESAEETLRWLWDNQFAAVAGDQPAFEAIPFNNTVYRLHEWLLAGWGMPIGELFDLEKLAAECKKYNKYTFFFSSVPLNVPGGVASPPNGVAIL</sequence>
<dbReference type="Pfam" id="PF04199">
    <property type="entry name" value="Cyclase"/>
    <property type="match status" value="1"/>
</dbReference>
<gene>
    <name evidence="2" type="ORF">PVAG01_11442</name>
</gene>
<organism evidence="2 3">
    <name type="scientific">Phlyctema vagabunda</name>
    <dbReference type="NCBI Taxonomy" id="108571"/>
    <lineage>
        <taxon>Eukaryota</taxon>
        <taxon>Fungi</taxon>
        <taxon>Dikarya</taxon>
        <taxon>Ascomycota</taxon>
        <taxon>Pezizomycotina</taxon>
        <taxon>Leotiomycetes</taxon>
        <taxon>Helotiales</taxon>
        <taxon>Dermateaceae</taxon>
        <taxon>Phlyctema</taxon>
    </lineage>
</organism>
<keyword evidence="3" id="KW-1185">Reference proteome</keyword>
<proteinExistence type="inferred from homology"/>
<name>A0ABR4P2P4_9HELO</name>
<dbReference type="PANTHER" id="PTHR34861">
    <property type="match status" value="1"/>
</dbReference>
<comment type="similarity">
    <text evidence="1">Belongs to the Cyclase 1 superfamily.</text>
</comment>
<dbReference type="Gene3D" id="3.50.30.50">
    <property type="entry name" value="Putative cyclase"/>
    <property type="match status" value="1"/>
</dbReference>
<dbReference type="SUPFAM" id="SSF102198">
    <property type="entry name" value="Putative cyclase"/>
    <property type="match status" value="1"/>
</dbReference>
<comment type="caution">
    <text evidence="2">The sequence shown here is derived from an EMBL/GenBank/DDBJ whole genome shotgun (WGS) entry which is preliminary data.</text>
</comment>
<reference evidence="2 3" key="1">
    <citation type="submission" date="2024-06" db="EMBL/GenBank/DDBJ databases">
        <title>Complete genome of Phlyctema vagabunda strain 19-DSS-EL-015.</title>
        <authorList>
            <person name="Fiorenzani C."/>
        </authorList>
    </citation>
    <scope>NUCLEOTIDE SEQUENCE [LARGE SCALE GENOMIC DNA]</scope>
    <source>
        <strain evidence="2 3">19-DSS-EL-015</strain>
    </source>
</reference>
<evidence type="ECO:0008006" key="4">
    <source>
        <dbReference type="Google" id="ProtNLM"/>
    </source>
</evidence>
<dbReference type="InterPro" id="IPR007325">
    <property type="entry name" value="KFase/CYL"/>
</dbReference>
<protein>
    <recommendedName>
        <fullName evidence="4">Cyclase</fullName>
    </recommendedName>
</protein>
<dbReference type="InterPro" id="IPR037175">
    <property type="entry name" value="KFase_sf"/>
</dbReference>